<evidence type="ECO:0000259" key="7">
    <source>
        <dbReference type="PROSITE" id="PS50850"/>
    </source>
</evidence>
<keyword evidence="4 6" id="KW-1133">Transmembrane helix</keyword>
<dbReference type="AlphaFoldDB" id="A0A0R1F6D8"/>
<dbReference type="Gene3D" id="1.20.1720.10">
    <property type="entry name" value="Multidrug resistance protein D"/>
    <property type="match status" value="1"/>
</dbReference>
<dbReference type="PANTHER" id="PTHR42718">
    <property type="entry name" value="MAJOR FACILITATOR SUPERFAMILY MULTIDRUG TRANSPORTER MFSC"/>
    <property type="match status" value="1"/>
</dbReference>
<feature type="transmembrane region" description="Helical" evidence="6">
    <location>
        <begin position="166"/>
        <end position="185"/>
    </location>
</feature>
<evidence type="ECO:0000256" key="1">
    <source>
        <dbReference type="ARBA" id="ARBA00004651"/>
    </source>
</evidence>
<dbReference type="PRINTS" id="PR01036">
    <property type="entry name" value="TCRTETB"/>
</dbReference>
<reference evidence="8 9" key="1">
    <citation type="journal article" date="2015" name="Genome Announc.">
        <title>Expanding the biotechnology potential of lactobacilli through comparative genomics of 213 strains and associated genera.</title>
        <authorList>
            <person name="Sun Z."/>
            <person name="Harris H.M."/>
            <person name="McCann A."/>
            <person name="Guo C."/>
            <person name="Argimon S."/>
            <person name="Zhang W."/>
            <person name="Yang X."/>
            <person name="Jeffery I.B."/>
            <person name="Cooney J.C."/>
            <person name="Kagawa T.F."/>
            <person name="Liu W."/>
            <person name="Song Y."/>
            <person name="Salvetti E."/>
            <person name="Wrobel A."/>
            <person name="Rasinkangas P."/>
            <person name="Parkhill J."/>
            <person name="Rea M.C."/>
            <person name="O'Sullivan O."/>
            <person name="Ritari J."/>
            <person name="Douillard F.P."/>
            <person name="Paul Ross R."/>
            <person name="Yang R."/>
            <person name="Briner A.E."/>
            <person name="Felis G.E."/>
            <person name="de Vos W.M."/>
            <person name="Barrangou R."/>
            <person name="Klaenhammer T.R."/>
            <person name="Caufield P.W."/>
            <person name="Cui Y."/>
            <person name="Zhang H."/>
            <person name="O'Toole P.W."/>
        </authorList>
    </citation>
    <scope>NUCLEOTIDE SEQUENCE [LARGE SCALE GENOMIC DNA]</scope>
    <source>
        <strain evidence="8 9">DSM 20001</strain>
    </source>
</reference>
<dbReference type="GeneID" id="65916070"/>
<evidence type="ECO:0000256" key="5">
    <source>
        <dbReference type="ARBA" id="ARBA00023136"/>
    </source>
</evidence>
<dbReference type="Proteomes" id="UP000051181">
    <property type="component" value="Unassembled WGS sequence"/>
</dbReference>
<feature type="transmembrane region" description="Helical" evidence="6">
    <location>
        <begin position="228"/>
        <end position="246"/>
    </location>
</feature>
<accession>A0A0R1F6D8</accession>
<feature type="transmembrane region" description="Helical" evidence="6">
    <location>
        <begin position="197"/>
        <end position="216"/>
    </location>
</feature>
<gene>
    <name evidence="8" type="ORF">FD22_GL000951</name>
</gene>
<evidence type="ECO:0000256" key="6">
    <source>
        <dbReference type="SAM" id="Phobius"/>
    </source>
</evidence>
<evidence type="ECO:0000256" key="2">
    <source>
        <dbReference type="ARBA" id="ARBA00022448"/>
    </source>
</evidence>
<feature type="transmembrane region" description="Helical" evidence="6">
    <location>
        <begin position="437"/>
        <end position="455"/>
    </location>
</feature>
<feature type="transmembrane region" description="Helical" evidence="6">
    <location>
        <begin position="101"/>
        <end position="121"/>
    </location>
</feature>
<comment type="subcellular location">
    <subcellularLocation>
        <location evidence="1">Cell membrane</location>
        <topology evidence="1">Multi-pass membrane protein</topology>
    </subcellularLocation>
</comment>
<keyword evidence="2" id="KW-0813">Transport</keyword>
<evidence type="ECO:0000313" key="8">
    <source>
        <dbReference type="EMBL" id="KRK17343.1"/>
    </source>
</evidence>
<comment type="caution">
    <text evidence="8">The sequence shown here is derived from an EMBL/GenBank/DDBJ whole genome shotgun (WGS) entry which is preliminary data.</text>
</comment>
<protein>
    <submittedName>
        <fullName evidence="8">Major facilitator superfamily permease</fullName>
    </submittedName>
</protein>
<dbReference type="InterPro" id="IPR036259">
    <property type="entry name" value="MFS_trans_sf"/>
</dbReference>
<dbReference type="PANTHER" id="PTHR42718:SF9">
    <property type="entry name" value="MAJOR FACILITATOR SUPERFAMILY MULTIDRUG TRANSPORTER MFSC"/>
    <property type="match status" value="1"/>
</dbReference>
<dbReference type="eggNOG" id="COG2814">
    <property type="taxonomic scope" value="Bacteria"/>
</dbReference>
<keyword evidence="3 6" id="KW-0812">Transmembrane</keyword>
<keyword evidence="5 6" id="KW-0472">Membrane</keyword>
<feature type="transmembrane region" description="Helical" evidence="6">
    <location>
        <begin position="394"/>
        <end position="417"/>
    </location>
</feature>
<dbReference type="InterPro" id="IPR020846">
    <property type="entry name" value="MFS_dom"/>
</dbReference>
<feature type="transmembrane region" description="Helical" evidence="6">
    <location>
        <begin position="133"/>
        <end position="154"/>
    </location>
</feature>
<evidence type="ECO:0000256" key="3">
    <source>
        <dbReference type="ARBA" id="ARBA00022692"/>
    </source>
</evidence>
<dbReference type="InterPro" id="IPR011701">
    <property type="entry name" value="MFS"/>
</dbReference>
<evidence type="ECO:0000256" key="4">
    <source>
        <dbReference type="ARBA" id="ARBA00022989"/>
    </source>
</evidence>
<dbReference type="GO" id="GO:0022857">
    <property type="term" value="F:transmembrane transporter activity"/>
    <property type="evidence" value="ECO:0007669"/>
    <property type="project" value="InterPro"/>
</dbReference>
<dbReference type="Pfam" id="PF07690">
    <property type="entry name" value="MFS_1"/>
    <property type="match status" value="1"/>
</dbReference>
<feature type="transmembrane region" description="Helical" evidence="6">
    <location>
        <begin position="267"/>
        <end position="286"/>
    </location>
</feature>
<organism evidence="8 9">
    <name type="scientific">Loigolactobacillus coryniformis subsp. coryniformis KCTC 3167 = DSM 20001</name>
    <dbReference type="NCBI Taxonomy" id="913848"/>
    <lineage>
        <taxon>Bacteria</taxon>
        <taxon>Bacillati</taxon>
        <taxon>Bacillota</taxon>
        <taxon>Bacilli</taxon>
        <taxon>Lactobacillales</taxon>
        <taxon>Lactobacillaceae</taxon>
        <taxon>Loigolactobacillus</taxon>
    </lineage>
</organism>
<dbReference type="PATRIC" id="fig|913848.6.peg.982"/>
<dbReference type="SUPFAM" id="SSF103473">
    <property type="entry name" value="MFS general substrate transporter"/>
    <property type="match status" value="1"/>
</dbReference>
<feature type="transmembrane region" description="Helical" evidence="6">
    <location>
        <begin position="52"/>
        <end position="70"/>
    </location>
</feature>
<dbReference type="Gene3D" id="1.20.1250.20">
    <property type="entry name" value="MFS general substrate transporter like domains"/>
    <property type="match status" value="1"/>
</dbReference>
<feature type="transmembrane region" description="Helical" evidence="6">
    <location>
        <begin position="355"/>
        <end position="373"/>
    </location>
</feature>
<feature type="transmembrane region" description="Helical" evidence="6">
    <location>
        <begin position="77"/>
        <end position="95"/>
    </location>
</feature>
<sequence>MQQRLSRATVLSIIATGLLSFMGTLVETSLNVTFATLTKQMQVNLATIQWLTTGYLLLTTLTMIASAHLIKRYPVKMLFLIAITCFTLGDLLSAVAPSFPIILLGRLIQAFSTGLSIPLMFHIILTSVPPRRLATYNGMAAMLIALGPALGPTYGGLLTATWSWRIIFWLLLPLIVIVFFLGIFNLKLQPFAKEDRFDFWGFGLLALILFLVDYTFNRAAKVGFLSWNFWGLLLISVLLMVGFYVYNRHSSRHLVDFSIFKNTIVSWHLLGYFLLQFINIGLSFVIPQVAQYILGQNAFVAGMILLPGALLGVVVAPLAGRWMDRLQTPLPIVVGHVIFLIGAALFIIYDQQLTVALLIGFYFLLRLGFNLAFGNTISHASVQVQPKQKADINATFNMTQQYAGSLGTNIFAAIIGVYQLQHINLRISTAQGALTDYWLIAVLAIIGLFAAWISYRQTIQKK</sequence>
<feature type="domain" description="Major facilitator superfamily (MFS) profile" evidence="7">
    <location>
        <begin position="12"/>
        <end position="459"/>
    </location>
</feature>
<dbReference type="GO" id="GO:0005886">
    <property type="term" value="C:plasma membrane"/>
    <property type="evidence" value="ECO:0007669"/>
    <property type="project" value="UniProtKB-SubCell"/>
</dbReference>
<feature type="transmembrane region" description="Helical" evidence="6">
    <location>
        <begin position="330"/>
        <end position="349"/>
    </location>
</feature>
<feature type="transmembrane region" description="Helical" evidence="6">
    <location>
        <begin position="298"/>
        <end position="318"/>
    </location>
</feature>
<dbReference type="PROSITE" id="PS50850">
    <property type="entry name" value="MFS"/>
    <property type="match status" value="1"/>
</dbReference>
<dbReference type="EMBL" id="AZCN01000024">
    <property type="protein sequence ID" value="KRK17343.1"/>
    <property type="molecule type" value="Genomic_DNA"/>
</dbReference>
<name>A0A0R1F6D8_9LACO</name>
<evidence type="ECO:0000313" key="9">
    <source>
        <dbReference type="Proteomes" id="UP000051181"/>
    </source>
</evidence>
<dbReference type="RefSeq" id="WP_056943268.1">
    <property type="nucleotide sequence ID" value="NZ_AZCN01000024.1"/>
</dbReference>
<proteinExistence type="predicted"/>